<dbReference type="PROSITE" id="PS50956">
    <property type="entry name" value="HTH_ASNC_2"/>
    <property type="match status" value="1"/>
</dbReference>
<keyword evidence="1" id="KW-0805">Transcription regulation</keyword>
<sequence length="156" mass="16936">MSSQPLDATDRLIIQHLTRDGRMSFTDLAQKVHLSTSAAHQRVKRLEENGIIQRYAAVVDPEAAGLPITALLSLTPFDPGAPDDVPDRLRHLTEIEACWSVAGSSSYVLLVRVSRPAVLEELIATIRSTARCSTTTTMVLTTPWESRPAFGGSTPA</sequence>
<dbReference type="CDD" id="cd00090">
    <property type="entry name" value="HTH_ARSR"/>
    <property type="match status" value="1"/>
</dbReference>
<dbReference type="STRING" id="478801.Ksed_14050"/>
<dbReference type="GO" id="GO:0005829">
    <property type="term" value="C:cytosol"/>
    <property type="evidence" value="ECO:0007669"/>
    <property type="project" value="TreeGrafter"/>
</dbReference>
<feature type="domain" description="HTH asnC-type" evidence="4">
    <location>
        <begin position="6"/>
        <end position="67"/>
    </location>
</feature>
<dbReference type="eggNOG" id="COG1522">
    <property type="taxonomic scope" value="Bacteria"/>
</dbReference>
<dbReference type="Gene3D" id="1.10.10.10">
    <property type="entry name" value="Winged helix-like DNA-binding domain superfamily/Winged helix DNA-binding domain"/>
    <property type="match status" value="1"/>
</dbReference>
<dbReference type="Gene3D" id="3.30.70.920">
    <property type="match status" value="1"/>
</dbReference>
<evidence type="ECO:0000256" key="1">
    <source>
        <dbReference type="ARBA" id="ARBA00023015"/>
    </source>
</evidence>
<dbReference type="PANTHER" id="PTHR30154:SF53">
    <property type="entry name" value="HTH-TYPE TRANSCRIPTIONAL REGULATOR LRPC"/>
    <property type="match status" value="1"/>
</dbReference>
<name>C7NHS5_KYTSD</name>
<evidence type="ECO:0000313" key="5">
    <source>
        <dbReference type="EMBL" id="ACV06432.1"/>
    </source>
</evidence>
<dbReference type="InterPro" id="IPR019888">
    <property type="entry name" value="Tscrpt_reg_AsnC-like"/>
</dbReference>
<dbReference type="InterPro" id="IPR011991">
    <property type="entry name" value="ArsR-like_HTH"/>
</dbReference>
<reference evidence="5 6" key="1">
    <citation type="journal article" date="2009" name="Stand. Genomic Sci.">
        <title>Complete genome sequence of Kytococcus sedentarius type strain (541).</title>
        <authorList>
            <person name="Sims D."/>
            <person name="Brettin T."/>
            <person name="Detter J.C."/>
            <person name="Han C."/>
            <person name="Lapidus A."/>
            <person name="Copeland A."/>
            <person name="Glavina Del Rio T."/>
            <person name="Nolan M."/>
            <person name="Chen F."/>
            <person name="Lucas S."/>
            <person name="Tice H."/>
            <person name="Cheng J.F."/>
            <person name="Bruce D."/>
            <person name="Goodwin L."/>
            <person name="Pitluck S."/>
            <person name="Ovchinnikova G."/>
            <person name="Pati A."/>
            <person name="Ivanova N."/>
            <person name="Mavrommatis K."/>
            <person name="Chen A."/>
            <person name="Palaniappan K."/>
            <person name="D'haeseleer P."/>
            <person name="Chain P."/>
            <person name="Bristow J."/>
            <person name="Eisen J.A."/>
            <person name="Markowitz V."/>
            <person name="Hugenholtz P."/>
            <person name="Schneider S."/>
            <person name="Goker M."/>
            <person name="Pukall R."/>
            <person name="Kyrpides N.C."/>
            <person name="Klenk H.P."/>
        </authorList>
    </citation>
    <scope>NUCLEOTIDE SEQUENCE [LARGE SCALE GENOMIC DNA]</scope>
    <source>
        <strain evidence="6">ATCC 14392 / DSM 20547 / JCM 11482 / CCUG 33030 / NBRC 15357 / NCTC 11040 / CCM 314 / 541</strain>
    </source>
</reference>
<gene>
    <name evidence="5" type="ordered locus">Ksed_14050</name>
</gene>
<dbReference type="InterPro" id="IPR036388">
    <property type="entry name" value="WH-like_DNA-bd_sf"/>
</dbReference>
<evidence type="ECO:0000313" key="6">
    <source>
        <dbReference type="Proteomes" id="UP000006666"/>
    </source>
</evidence>
<dbReference type="InterPro" id="IPR011008">
    <property type="entry name" value="Dimeric_a/b-barrel"/>
</dbReference>
<dbReference type="PRINTS" id="PR00033">
    <property type="entry name" value="HTHASNC"/>
</dbReference>
<dbReference type="SUPFAM" id="SSF54909">
    <property type="entry name" value="Dimeric alpha+beta barrel"/>
    <property type="match status" value="1"/>
</dbReference>
<dbReference type="InterPro" id="IPR019887">
    <property type="entry name" value="Tscrpt_reg_AsnC/Lrp_C"/>
</dbReference>
<dbReference type="AlphaFoldDB" id="C7NHS5"/>
<protein>
    <submittedName>
        <fullName evidence="5">Transcriptional regulator, AsnC family</fullName>
    </submittedName>
</protein>
<proteinExistence type="predicted"/>
<dbReference type="FunFam" id="1.10.10.10:FF:000186">
    <property type="entry name" value="AsnC family transcriptional regulator"/>
    <property type="match status" value="1"/>
</dbReference>
<keyword evidence="6" id="KW-1185">Reference proteome</keyword>
<keyword evidence="2" id="KW-0238">DNA-binding</keyword>
<dbReference type="PANTHER" id="PTHR30154">
    <property type="entry name" value="LEUCINE-RESPONSIVE REGULATORY PROTEIN"/>
    <property type="match status" value="1"/>
</dbReference>
<dbReference type="SUPFAM" id="SSF46785">
    <property type="entry name" value="Winged helix' DNA-binding domain"/>
    <property type="match status" value="1"/>
</dbReference>
<dbReference type="Proteomes" id="UP000006666">
    <property type="component" value="Chromosome"/>
</dbReference>
<keyword evidence="3" id="KW-0804">Transcription</keyword>
<dbReference type="RefSeq" id="WP_015779377.1">
    <property type="nucleotide sequence ID" value="NC_013169.1"/>
</dbReference>
<dbReference type="HOGENOM" id="CLU_091233_5_0_11"/>
<dbReference type="InterPro" id="IPR000485">
    <property type="entry name" value="AsnC-type_HTH_dom"/>
</dbReference>
<dbReference type="SMART" id="SM00344">
    <property type="entry name" value="HTH_ASNC"/>
    <property type="match status" value="1"/>
</dbReference>
<dbReference type="InterPro" id="IPR036390">
    <property type="entry name" value="WH_DNA-bd_sf"/>
</dbReference>
<evidence type="ECO:0000259" key="4">
    <source>
        <dbReference type="PROSITE" id="PS50956"/>
    </source>
</evidence>
<dbReference type="GO" id="GO:0043565">
    <property type="term" value="F:sequence-specific DNA binding"/>
    <property type="evidence" value="ECO:0007669"/>
    <property type="project" value="InterPro"/>
</dbReference>
<dbReference type="GO" id="GO:0043200">
    <property type="term" value="P:response to amino acid"/>
    <property type="evidence" value="ECO:0007669"/>
    <property type="project" value="TreeGrafter"/>
</dbReference>
<dbReference type="EMBL" id="CP001686">
    <property type="protein sequence ID" value="ACV06432.1"/>
    <property type="molecule type" value="Genomic_DNA"/>
</dbReference>
<evidence type="ECO:0000256" key="3">
    <source>
        <dbReference type="ARBA" id="ARBA00023163"/>
    </source>
</evidence>
<evidence type="ECO:0000256" key="2">
    <source>
        <dbReference type="ARBA" id="ARBA00023125"/>
    </source>
</evidence>
<accession>C7NHS5</accession>
<dbReference type="Pfam" id="PF01037">
    <property type="entry name" value="AsnC_trans_reg"/>
    <property type="match status" value="1"/>
</dbReference>
<dbReference type="KEGG" id="kse:Ksed_14050"/>
<organism evidence="5 6">
    <name type="scientific">Kytococcus sedentarius (strain ATCC 14392 / DSM 20547 / JCM 11482 / CCUG 33030 / NBRC 15357 / NCTC 11040 / CCM 314 / 541)</name>
    <name type="common">Micrococcus sedentarius</name>
    <dbReference type="NCBI Taxonomy" id="478801"/>
    <lineage>
        <taxon>Bacteria</taxon>
        <taxon>Bacillati</taxon>
        <taxon>Actinomycetota</taxon>
        <taxon>Actinomycetes</taxon>
        <taxon>Micrococcales</taxon>
        <taxon>Kytococcaceae</taxon>
        <taxon>Kytococcus</taxon>
    </lineage>
</organism>
<dbReference type="Pfam" id="PF13412">
    <property type="entry name" value="HTH_24"/>
    <property type="match status" value="1"/>
</dbReference>